<evidence type="ECO:0000259" key="2">
    <source>
        <dbReference type="PROSITE" id="PS51140"/>
    </source>
</evidence>
<dbReference type="GO" id="GO:0016192">
    <property type="term" value="P:vesicle-mediated transport"/>
    <property type="evidence" value="ECO:0007669"/>
    <property type="project" value="InterPro"/>
</dbReference>
<dbReference type="SMART" id="SM00167">
    <property type="entry name" value="VPS9"/>
    <property type="match status" value="1"/>
</dbReference>
<evidence type="ECO:0000313" key="4">
    <source>
        <dbReference type="EMBL" id="KIK23846.1"/>
    </source>
</evidence>
<evidence type="ECO:0000259" key="3">
    <source>
        <dbReference type="PROSITE" id="PS51205"/>
    </source>
</evidence>
<dbReference type="Gene3D" id="1.10.246.120">
    <property type="match status" value="1"/>
</dbReference>
<dbReference type="InterPro" id="IPR009060">
    <property type="entry name" value="UBA-like_sf"/>
</dbReference>
<feature type="domain" description="VPS9" evidence="3">
    <location>
        <begin position="380"/>
        <end position="522"/>
    </location>
</feature>
<dbReference type="PROSITE" id="PS51140">
    <property type="entry name" value="CUE"/>
    <property type="match status" value="1"/>
</dbReference>
<dbReference type="EMBL" id="KN833722">
    <property type="protein sequence ID" value="KIK23846.1"/>
    <property type="molecule type" value="Genomic_DNA"/>
</dbReference>
<dbReference type="GO" id="GO:0030139">
    <property type="term" value="C:endocytic vesicle"/>
    <property type="evidence" value="ECO:0007669"/>
    <property type="project" value="TreeGrafter"/>
</dbReference>
<reference evidence="5" key="2">
    <citation type="submission" date="2015-01" db="EMBL/GenBank/DDBJ databases">
        <title>Evolutionary Origins and Diversification of the Mycorrhizal Mutualists.</title>
        <authorList>
            <consortium name="DOE Joint Genome Institute"/>
            <consortium name="Mycorrhizal Genomics Consortium"/>
            <person name="Kohler A."/>
            <person name="Kuo A."/>
            <person name="Nagy L.G."/>
            <person name="Floudas D."/>
            <person name="Copeland A."/>
            <person name="Barry K.W."/>
            <person name="Cichocki N."/>
            <person name="Veneault-Fourrey C."/>
            <person name="LaButti K."/>
            <person name="Lindquist E.A."/>
            <person name="Lipzen A."/>
            <person name="Lundell T."/>
            <person name="Morin E."/>
            <person name="Murat C."/>
            <person name="Riley R."/>
            <person name="Ohm R."/>
            <person name="Sun H."/>
            <person name="Tunlid A."/>
            <person name="Henrissat B."/>
            <person name="Grigoriev I.V."/>
            <person name="Hibbett D.S."/>
            <person name="Martin F."/>
        </authorList>
    </citation>
    <scope>NUCLEOTIDE SEQUENCE [LARGE SCALE GENOMIC DNA]</scope>
    <source>
        <strain evidence="5">441</strain>
    </source>
</reference>
<dbReference type="PANTHER" id="PTHR23101:SF25">
    <property type="entry name" value="GTPASE-ACTIVATING PROTEIN AND VPS9 DOMAIN-CONTAINING PROTEIN 1"/>
    <property type="match status" value="1"/>
</dbReference>
<reference evidence="4 5" key="1">
    <citation type="submission" date="2014-04" db="EMBL/GenBank/DDBJ databases">
        <authorList>
            <consortium name="DOE Joint Genome Institute"/>
            <person name="Kuo A."/>
            <person name="Kohler A."/>
            <person name="Costa M.D."/>
            <person name="Nagy L.G."/>
            <person name="Floudas D."/>
            <person name="Copeland A."/>
            <person name="Barry K.W."/>
            <person name="Cichocki N."/>
            <person name="Veneault-Fourrey C."/>
            <person name="LaButti K."/>
            <person name="Lindquist E.A."/>
            <person name="Lipzen A."/>
            <person name="Lundell T."/>
            <person name="Morin E."/>
            <person name="Murat C."/>
            <person name="Sun H."/>
            <person name="Tunlid A."/>
            <person name="Henrissat B."/>
            <person name="Grigoriev I.V."/>
            <person name="Hibbett D.S."/>
            <person name="Martin F."/>
            <person name="Nordberg H.P."/>
            <person name="Cantor M.N."/>
            <person name="Hua S.X."/>
        </authorList>
    </citation>
    <scope>NUCLEOTIDE SEQUENCE [LARGE SCALE GENOMIC DNA]</scope>
    <source>
        <strain evidence="4 5">441</strain>
    </source>
</reference>
<dbReference type="InterPro" id="IPR045046">
    <property type="entry name" value="Vps9-like"/>
</dbReference>
<dbReference type="Pfam" id="PF02845">
    <property type="entry name" value="CUE"/>
    <property type="match status" value="1"/>
</dbReference>
<feature type="compositionally biased region" description="Polar residues" evidence="1">
    <location>
        <begin position="592"/>
        <end position="608"/>
    </location>
</feature>
<dbReference type="SUPFAM" id="SSF109993">
    <property type="entry name" value="VPS9 domain"/>
    <property type="match status" value="1"/>
</dbReference>
<feature type="compositionally biased region" description="Low complexity" evidence="1">
    <location>
        <begin position="68"/>
        <end position="94"/>
    </location>
</feature>
<sequence>MHSPNDERDVSVPESTLDDLRLSNNTDAPIHPEVPVLPLRSSSPNPWADELPRLDIRPVGTPDPTFREQTSVFSSTTTSTTSQSSDEEASAAQSGEVLREFDPLSDQQELDAHCAWAGAEGHPPPGVSSQNADEVPGHSPPPSLDLSRDEATSPSRTSTPGVQAPSTSPFPSLAAIARSFSIPSVARTTRSRPTSMDTAKPIAPPTPRTVASFATQQQQPPPSQPGASSFLSDQLAAEHDKHAGEHWDTQDQQASTSISAGNGPETPRKEKDPSFDFQRFLDQMKSRSADPVAKYLRSFLSNFAKRTFTVNDQVKIINDFLNFISSKMRETDIWRNASDAEFDNAMEGMEKLVMNKLYDFTFTPNLPLLNPPRPVTADDLERDRILMQRVALFQWVKPSHLDTAELESDDPAVVGFLDFAQQELCKVNHYKAPRDKLICILNCCKVIFGLLRHLQKDEGADSFVPILIYVVLKANPDHLLSNVEFVNRFRNPVKLQSEAGYYLSSLMGAVQFIETMDHTSLSNISQEEFERWVMIRSAVFVLTRFGLRSNVEAAIRSLPPSLPSSPTSLASSSSSSILVSTRSSHAGEESAQPLTIRTPSQAHAQSLSEDARRLLQKTGDAVSKPLNAIGRIFSEAFDEKMAYLPGPFAPLELAKERARGGAAEGSESRRTTTDYSLPETPASGDHYGPPLQTPYKPRVRKVSAVSPTSSVVSEGTPTGPRSWQGGPYTNQPLALGPSQSAQASWSRPPNPIPQRLQPPNQPQHISRTPTPSLDLSAVQAEIDRAHAHASAASRTTLAQIFPGMDAEVRQWVLEANGGDLGKSIEALLEMSATS</sequence>
<gene>
    <name evidence="4" type="ORF">PISMIDRAFT_431115</name>
</gene>
<protein>
    <recommendedName>
        <fullName evidence="6">VPS9 domain-containing protein</fullName>
    </recommendedName>
</protein>
<feature type="compositionally biased region" description="Polar residues" evidence="1">
    <location>
        <begin position="250"/>
        <end position="260"/>
    </location>
</feature>
<dbReference type="Gene3D" id="1.20.1050.80">
    <property type="entry name" value="VPS9 domain"/>
    <property type="match status" value="1"/>
</dbReference>
<dbReference type="Pfam" id="PF18151">
    <property type="entry name" value="DUF5601"/>
    <property type="match status" value="1"/>
</dbReference>
<dbReference type="SUPFAM" id="SSF46934">
    <property type="entry name" value="UBA-like"/>
    <property type="match status" value="1"/>
</dbReference>
<feature type="compositionally biased region" description="Low complexity" evidence="1">
    <location>
        <begin position="702"/>
        <end position="713"/>
    </location>
</feature>
<dbReference type="STRING" id="765257.A0A0C9Z414"/>
<dbReference type="GO" id="GO:0005829">
    <property type="term" value="C:cytosol"/>
    <property type="evidence" value="ECO:0007669"/>
    <property type="project" value="TreeGrafter"/>
</dbReference>
<evidence type="ECO:0008006" key="6">
    <source>
        <dbReference type="Google" id="ProtNLM"/>
    </source>
</evidence>
<dbReference type="GO" id="GO:0031267">
    <property type="term" value="F:small GTPase binding"/>
    <property type="evidence" value="ECO:0007669"/>
    <property type="project" value="TreeGrafter"/>
</dbReference>
<dbReference type="PROSITE" id="PS51205">
    <property type="entry name" value="VPS9"/>
    <property type="match status" value="1"/>
</dbReference>
<dbReference type="HOGENOM" id="CLU_007625_1_1_1"/>
<evidence type="ECO:0000313" key="5">
    <source>
        <dbReference type="Proteomes" id="UP000054018"/>
    </source>
</evidence>
<dbReference type="Gene3D" id="1.10.8.10">
    <property type="entry name" value="DNA helicase RuvA subunit, C-terminal domain"/>
    <property type="match status" value="1"/>
</dbReference>
<accession>A0A0C9Z414</accession>
<feature type="domain" description="CUE" evidence="2">
    <location>
        <begin position="789"/>
        <end position="832"/>
    </location>
</feature>
<feature type="compositionally biased region" description="Polar residues" evidence="1">
    <location>
        <begin position="152"/>
        <end position="170"/>
    </location>
</feature>
<feature type="compositionally biased region" description="Polar residues" evidence="1">
    <location>
        <begin position="715"/>
        <end position="745"/>
    </location>
</feature>
<dbReference type="InterPro" id="IPR003123">
    <property type="entry name" value="VPS9"/>
</dbReference>
<name>A0A0C9Z414_9AGAM</name>
<feature type="compositionally biased region" description="Polar residues" evidence="1">
    <location>
        <begin position="186"/>
        <end position="197"/>
    </location>
</feature>
<dbReference type="InterPro" id="IPR003892">
    <property type="entry name" value="CUE"/>
</dbReference>
<dbReference type="CDD" id="cd14279">
    <property type="entry name" value="CUE"/>
    <property type="match status" value="1"/>
</dbReference>
<feature type="compositionally biased region" description="Basic and acidic residues" evidence="1">
    <location>
        <begin position="1"/>
        <end position="11"/>
    </location>
</feature>
<dbReference type="PANTHER" id="PTHR23101">
    <property type="entry name" value="RAB GDP/GTP EXCHANGE FACTOR"/>
    <property type="match status" value="1"/>
</dbReference>
<dbReference type="InterPro" id="IPR041545">
    <property type="entry name" value="DUF5601"/>
</dbReference>
<dbReference type="GO" id="GO:0005085">
    <property type="term" value="F:guanyl-nucleotide exchange factor activity"/>
    <property type="evidence" value="ECO:0007669"/>
    <property type="project" value="InterPro"/>
</dbReference>
<feature type="region of interest" description="Disordered" evidence="1">
    <location>
        <begin position="580"/>
        <end position="610"/>
    </location>
</feature>
<dbReference type="Pfam" id="PF02204">
    <property type="entry name" value="VPS9"/>
    <property type="match status" value="1"/>
</dbReference>
<dbReference type="AlphaFoldDB" id="A0A0C9Z414"/>
<proteinExistence type="predicted"/>
<feature type="compositionally biased region" description="Basic and acidic residues" evidence="1">
    <location>
        <begin position="236"/>
        <end position="249"/>
    </location>
</feature>
<dbReference type="Proteomes" id="UP000054018">
    <property type="component" value="Unassembled WGS sequence"/>
</dbReference>
<organism evidence="4 5">
    <name type="scientific">Pisolithus microcarpus 441</name>
    <dbReference type="NCBI Taxonomy" id="765257"/>
    <lineage>
        <taxon>Eukaryota</taxon>
        <taxon>Fungi</taxon>
        <taxon>Dikarya</taxon>
        <taxon>Basidiomycota</taxon>
        <taxon>Agaricomycotina</taxon>
        <taxon>Agaricomycetes</taxon>
        <taxon>Agaricomycetidae</taxon>
        <taxon>Boletales</taxon>
        <taxon>Sclerodermatineae</taxon>
        <taxon>Pisolithaceae</taxon>
        <taxon>Pisolithus</taxon>
    </lineage>
</organism>
<dbReference type="GO" id="GO:0043130">
    <property type="term" value="F:ubiquitin binding"/>
    <property type="evidence" value="ECO:0007669"/>
    <property type="project" value="InterPro"/>
</dbReference>
<dbReference type="OrthoDB" id="300289at2759"/>
<evidence type="ECO:0000256" key="1">
    <source>
        <dbReference type="SAM" id="MobiDB-lite"/>
    </source>
</evidence>
<feature type="region of interest" description="Disordered" evidence="1">
    <location>
        <begin position="1"/>
        <end position="273"/>
    </location>
</feature>
<keyword evidence="5" id="KW-1185">Reference proteome</keyword>
<feature type="region of interest" description="Disordered" evidence="1">
    <location>
        <begin position="656"/>
        <end position="771"/>
    </location>
</feature>
<dbReference type="InterPro" id="IPR037191">
    <property type="entry name" value="VPS9_dom_sf"/>
</dbReference>